<protein>
    <submittedName>
        <fullName evidence="1">Uncharacterized protein</fullName>
    </submittedName>
</protein>
<name>A0AAE1UIU6_9EUCA</name>
<proteinExistence type="predicted"/>
<evidence type="ECO:0000313" key="2">
    <source>
        <dbReference type="Proteomes" id="UP001292094"/>
    </source>
</evidence>
<organism evidence="1 2">
    <name type="scientific">Petrolisthes manimaculis</name>
    <dbReference type="NCBI Taxonomy" id="1843537"/>
    <lineage>
        <taxon>Eukaryota</taxon>
        <taxon>Metazoa</taxon>
        <taxon>Ecdysozoa</taxon>
        <taxon>Arthropoda</taxon>
        <taxon>Crustacea</taxon>
        <taxon>Multicrustacea</taxon>
        <taxon>Malacostraca</taxon>
        <taxon>Eumalacostraca</taxon>
        <taxon>Eucarida</taxon>
        <taxon>Decapoda</taxon>
        <taxon>Pleocyemata</taxon>
        <taxon>Anomura</taxon>
        <taxon>Galatheoidea</taxon>
        <taxon>Porcellanidae</taxon>
        <taxon>Petrolisthes</taxon>
    </lineage>
</organism>
<dbReference type="AlphaFoldDB" id="A0AAE1UIU6"/>
<dbReference type="EMBL" id="JAWZYT010000553">
    <property type="protein sequence ID" value="KAK4321921.1"/>
    <property type="molecule type" value="Genomic_DNA"/>
</dbReference>
<comment type="caution">
    <text evidence="1">The sequence shown here is derived from an EMBL/GenBank/DDBJ whole genome shotgun (WGS) entry which is preliminary data.</text>
</comment>
<sequence length="101" mass="11507">MATCPRVCRNIIRCTEILFMNINHFSASCTGGGIDEDYMTHLQRVYNILIRCRKHGITLNRDKFVSPHFCGFKNFQQGISADMMKINAATAQPLRPLMSPE</sequence>
<reference evidence="1" key="1">
    <citation type="submission" date="2023-11" db="EMBL/GenBank/DDBJ databases">
        <title>Genome assemblies of two species of porcelain crab, Petrolisthes cinctipes and Petrolisthes manimaculis (Anomura: Porcellanidae).</title>
        <authorList>
            <person name="Angst P."/>
        </authorList>
    </citation>
    <scope>NUCLEOTIDE SEQUENCE</scope>
    <source>
        <strain evidence="1">PB745_02</strain>
        <tissue evidence="1">Gill</tissue>
    </source>
</reference>
<evidence type="ECO:0000313" key="1">
    <source>
        <dbReference type="EMBL" id="KAK4321921.1"/>
    </source>
</evidence>
<dbReference type="Proteomes" id="UP001292094">
    <property type="component" value="Unassembled WGS sequence"/>
</dbReference>
<gene>
    <name evidence="1" type="ORF">Pmani_007303</name>
</gene>
<keyword evidence="2" id="KW-1185">Reference proteome</keyword>
<dbReference type="PROSITE" id="PS51257">
    <property type="entry name" value="PROKAR_LIPOPROTEIN"/>
    <property type="match status" value="1"/>
</dbReference>
<accession>A0AAE1UIU6</accession>